<keyword evidence="1" id="KW-0344">Guanine-nucleotide releasing factor</keyword>
<dbReference type="SUPFAM" id="SSF81296">
    <property type="entry name" value="E set domains"/>
    <property type="match status" value="1"/>
</dbReference>
<dbReference type="EMBL" id="ANJA01001239">
    <property type="protein sequence ID" value="ETO77944.1"/>
    <property type="molecule type" value="Genomic_DNA"/>
</dbReference>
<dbReference type="Gene3D" id="2.60.40.10">
    <property type="entry name" value="Immunoglobulins"/>
    <property type="match status" value="1"/>
</dbReference>
<name>A0A081AGD3_PHYNI</name>
<dbReference type="InterPro" id="IPR000408">
    <property type="entry name" value="Reg_chr_condens"/>
</dbReference>
<accession>A0A081AGD3</accession>
<evidence type="ECO:0000259" key="6">
    <source>
        <dbReference type="Pfam" id="PF25390"/>
    </source>
</evidence>
<dbReference type="InterPro" id="IPR051553">
    <property type="entry name" value="Ran_GTPase-activating"/>
</dbReference>
<feature type="repeat" description="RCC1" evidence="3">
    <location>
        <begin position="282"/>
        <end position="342"/>
    </location>
</feature>
<reference evidence="7 8" key="1">
    <citation type="submission" date="2013-11" db="EMBL/GenBank/DDBJ databases">
        <title>The Genome Sequence of Phytophthora parasitica P1976.</title>
        <authorList>
            <consortium name="The Broad Institute Genomics Platform"/>
            <person name="Russ C."/>
            <person name="Tyler B."/>
            <person name="Panabieres F."/>
            <person name="Shan W."/>
            <person name="Tripathy S."/>
            <person name="Grunwald N."/>
            <person name="Machado M."/>
            <person name="Johnson C.S."/>
            <person name="Walker B."/>
            <person name="Young S."/>
            <person name="Zeng Q."/>
            <person name="Gargeya S."/>
            <person name="Fitzgerald M."/>
            <person name="Haas B."/>
            <person name="Abouelleil A."/>
            <person name="Allen A.W."/>
            <person name="Alvarado L."/>
            <person name="Arachchi H.M."/>
            <person name="Berlin A.M."/>
            <person name="Chapman S.B."/>
            <person name="Gainer-Dewar J."/>
            <person name="Goldberg J."/>
            <person name="Griggs A."/>
            <person name="Gujja S."/>
            <person name="Hansen M."/>
            <person name="Howarth C."/>
            <person name="Imamovic A."/>
            <person name="Ireland A."/>
            <person name="Larimer J."/>
            <person name="McCowan C."/>
            <person name="Murphy C."/>
            <person name="Pearson M."/>
            <person name="Poon T.W."/>
            <person name="Priest M."/>
            <person name="Roberts A."/>
            <person name="Saif S."/>
            <person name="Shea T."/>
            <person name="Sisk P."/>
            <person name="Sykes S."/>
            <person name="Wortman J."/>
            <person name="Nusbaum C."/>
            <person name="Birren B."/>
        </authorList>
    </citation>
    <scope>NUCLEOTIDE SEQUENCE [LARGE SCALE GENOMIC DNA]</scope>
    <source>
        <strain evidence="7 8">P1976</strain>
    </source>
</reference>
<dbReference type="PRINTS" id="PR00633">
    <property type="entry name" value="RCCNDNSATION"/>
</dbReference>
<comment type="caution">
    <text evidence="7">The sequence shown here is derived from an EMBL/GenBank/DDBJ whole genome shotgun (WGS) entry which is preliminary data.</text>
</comment>
<proteinExistence type="predicted"/>
<evidence type="ECO:0000256" key="1">
    <source>
        <dbReference type="ARBA" id="ARBA00022658"/>
    </source>
</evidence>
<evidence type="ECO:0000313" key="7">
    <source>
        <dbReference type="EMBL" id="ETO77944.1"/>
    </source>
</evidence>
<dbReference type="PROSITE" id="PS50012">
    <property type="entry name" value="RCC1_3"/>
    <property type="match status" value="4"/>
</dbReference>
<dbReference type="Pfam" id="PF01833">
    <property type="entry name" value="TIG"/>
    <property type="match status" value="1"/>
</dbReference>
<dbReference type="OrthoDB" id="10256179at2759"/>
<dbReference type="InterPro" id="IPR058923">
    <property type="entry name" value="RCC1-like_dom"/>
</dbReference>
<dbReference type="CDD" id="cd00102">
    <property type="entry name" value="IPT"/>
    <property type="match status" value="1"/>
</dbReference>
<dbReference type="AlphaFoldDB" id="A0A081AGD3"/>
<dbReference type="PROSITE" id="PS00626">
    <property type="entry name" value="RCC1_2"/>
    <property type="match status" value="2"/>
</dbReference>
<dbReference type="InterPro" id="IPR013783">
    <property type="entry name" value="Ig-like_fold"/>
</dbReference>
<evidence type="ECO:0000256" key="3">
    <source>
        <dbReference type="PROSITE-ProRule" id="PRU00235"/>
    </source>
</evidence>
<feature type="repeat" description="RCC1" evidence="3">
    <location>
        <begin position="90"/>
        <end position="164"/>
    </location>
</feature>
<gene>
    <name evidence="7" type="ORF">F444_06934</name>
</gene>
<evidence type="ECO:0000256" key="4">
    <source>
        <dbReference type="SAM" id="MobiDB-lite"/>
    </source>
</evidence>
<evidence type="ECO:0000256" key="2">
    <source>
        <dbReference type="ARBA" id="ARBA00022737"/>
    </source>
</evidence>
<dbReference type="InterPro" id="IPR009091">
    <property type="entry name" value="RCC1/BLIP-II"/>
</dbReference>
<dbReference type="InterPro" id="IPR002909">
    <property type="entry name" value="IPT_dom"/>
</dbReference>
<dbReference type="PANTHER" id="PTHR45982:SF1">
    <property type="entry name" value="REGULATOR OF CHROMOSOME CONDENSATION"/>
    <property type="match status" value="1"/>
</dbReference>
<feature type="repeat" description="RCC1" evidence="3">
    <location>
        <begin position="165"/>
        <end position="228"/>
    </location>
</feature>
<protein>
    <recommendedName>
        <fullName evidence="9">IPT/TIG domain-containing protein</fullName>
    </recommendedName>
</protein>
<sequence>MEGSLGILYACGEQTDGKITVVNSLLGRKVREICGGYDRFVALVDAWELEWAVSKESYLESQLVEEGLKDVKVHHVAVGKNYSVALSLDGQLFSWGRSGAVLQCSELGHQHGVSNVYKYRVTTPGPESDDTTATGIPHRVVTSSELFFSRVSCGKHHSAAVTDNGDLYTWGRNTEGQLGHVFRTLPKEVNTVVNGIGAWPKYVGFFLGKPRVVSACCGNSFTAVLLADGSVYLLGGSSLRPVSKKAFTSKTINLILDTGSDGEPFVDLACGAEHILAVTNNGEMHSWGLNTFGQLGHGGKTGRGKTEIKGGKALPGTVPGDSSIKWIKAFGGGSYSAGITTENQLYTWGNGSYGKLGHGNNSCEFEPRCVELLQHVHIGPVVCTDRNLFVFAPTYISGIVPVCGEYTGGYELRIRGSGFWSSDNVTVRFVPLTDGRLLRGTLGTFCEVTGEVVCQVPKFRLTGEYAVEVSMNGKHFTSNGRVFTVFKRPQVAAVSVFDARFDGGEELTFSLCGSLPEICRRPIIRFVRCDIDGSSGQLVPMDNVESSVSVGVFDESSINVDEETGHDSSDVTGRLLRLTLPALSSNGEGIVPFTLEISYDGGLMFTPVCVDPTLARQNDEDDDEENYNHSGKHEEPEQIKPHIIWAHDAQLVRVSPNSFLTNDLPRKITLELSNLLPLGVAKLLVTMVHSLSNASDETNNAIASATLSIDKVEGNFVTCTIPRLNEWQCTSPTNPKAQGLSSEWWKIYSKTGFICGIQVSMNAGRTFLPAQLQLGGRSASTATQVFGLLTTGKLLSMFPNVGMVSGGTQVSVAGDFFHFDTQDAAVKLKWRESNVVLPAICVRPEESTGGKEANSTTRRVVFRTPPLPFPDDTATATAMAEGMILGTREEVEVFVSLDGEHFTDTALSFVYCAVPDITGISPHEAEPGTKMVLTVEKVVATTAACVRLEAAESKVSLVVPVDIDEVAHTATFVLPDLPHSAEEQVHVTLSLNGQEFTEAVTDHTVVPNAGESSFRYKSLAT</sequence>
<feature type="domain" description="IPT/TIG" evidence="5">
    <location>
        <begin position="396"/>
        <end position="484"/>
    </location>
</feature>
<feature type="repeat" description="RCC1" evidence="3">
    <location>
        <begin position="343"/>
        <end position="394"/>
    </location>
</feature>
<dbReference type="PANTHER" id="PTHR45982">
    <property type="entry name" value="REGULATOR OF CHROMOSOME CONDENSATION"/>
    <property type="match status" value="1"/>
</dbReference>
<organism evidence="7 8">
    <name type="scientific">Phytophthora nicotianae P1976</name>
    <dbReference type="NCBI Taxonomy" id="1317066"/>
    <lineage>
        <taxon>Eukaryota</taxon>
        <taxon>Sar</taxon>
        <taxon>Stramenopiles</taxon>
        <taxon>Oomycota</taxon>
        <taxon>Peronosporomycetes</taxon>
        <taxon>Peronosporales</taxon>
        <taxon>Peronosporaceae</taxon>
        <taxon>Phytophthora</taxon>
    </lineage>
</organism>
<feature type="domain" description="RCC1-like" evidence="6">
    <location>
        <begin position="68"/>
        <end position="386"/>
    </location>
</feature>
<evidence type="ECO:0000259" key="5">
    <source>
        <dbReference type="Pfam" id="PF01833"/>
    </source>
</evidence>
<dbReference type="Pfam" id="PF25390">
    <property type="entry name" value="WD40_RLD"/>
    <property type="match status" value="1"/>
</dbReference>
<evidence type="ECO:0008006" key="9">
    <source>
        <dbReference type="Google" id="ProtNLM"/>
    </source>
</evidence>
<evidence type="ECO:0000313" key="8">
    <source>
        <dbReference type="Proteomes" id="UP000028582"/>
    </source>
</evidence>
<keyword evidence="2" id="KW-0677">Repeat</keyword>
<feature type="region of interest" description="Disordered" evidence="4">
    <location>
        <begin position="615"/>
        <end position="638"/>
    </location>
</feature>
<dbReference type="Gene3D" id="2.130.10.30">
    <property type="entry name" value="Regulator of chromosome condensation 1/beta-lactamase-inhibitor protein II"/>
    <property type="match status" value="2"/>
</dbReference>
<dbReference type="SUPFAM" id="SSF50985">
    <property type="entry name" value="RCC1/BLIP-II"/>
    <property type="match status" value="1"/>
</dbReference>
<dbReference type="InterPro" id="IPR014756">
    <property type="entry name" value="Ig_E-set"/>
</dbReference>
<dbReference type="Proteomes" id="UP000028582">
    <property type="component" value="Unassembled WGS sequence"/>
</dbReference>